<dbReference type="RefSeq" id="WP_043221628.1">
    <property type="nucleotide sequence ID" value="NZ_CP007511.1"/>
</dbReference>
<reference evidence="3" key="1">
    <citation type="submission" date="2014-03" db="EMBL/GenBank/DDBJ databases">
        <title>Complete genome of Pseudomonas balearica DSM 6083T, a sewage water isolate from an enrichment with 2-methylnaphthalene.</title>
        <authorList>
            <person name="Salva-Serra F."/>
            <person name="Jaen-Luchoro D."/>
            <person name="Busquets A."/>
            <person name="Pena A."/>
            <person name="Gomila M."/>
            <person name="Bosch R."/>
            <person name="Nogales B."/>
            <person name="Garcia-Valdes E."/>
            <person name="Lalucat J."/>
            <person name="Bennasar A."/>
        </authorList>
    </citation>
    <scope>NUCLEOTIDE SEQUENCE [LARGE SCALE GENOMIC DNA]</scope>
    <source>
        <strain evidence="3">DSM 6083</strain>
    </source>
</reference>
<dbReference type="EMBL" id="FNHO01000009">
    <property type="protein sequence ID" value="SDM82963.1"/>
    <property type="molecule type" value="Genomic_DNA"/>
</dbReference>
<name>A0A8D4C3U1_9GAMM</name>
<evidence type="ECO:0000313" key="1">
    <source>
        <dbReference type="EMBL" id="AJE16405.1"/>
    </source>
</evidence>
<gene>
    <name evidence="1" type="ORF">CL52_15685</name>
    <name evidence="2" type="ORF">SAMN05660875_109211</name>
</gene>
<dbReference type="AlphaFoldDB" id="A0A8D4C3U1"/>
<reference evidence="2 4" key="2">
    <citation type="submission" date="2016-10" db="EMBL/GenBank/DDBJ databases">
        <authorList>
            <person name="Varghese N."/>
            <person name="Submissions S."/>
        </authorList>
    </citation>
    <scope>NUCLEOTIDE SEQUENCE [LARGE SCALE GENOMIC DNA]</scope>
    <source>
        <strain evidence="2 4">DSM 6083</strain>
    </source>
</reference>
<sequence length="299" mass="31297">MFWNDLLGPAPPPVEVADLRGWFAELQSAAGADSFRLALIGGRRSATPGLAFLAGYQAALRALWGEAPDGLGALCATEQRQLSPAGMQTRLAAGCLSGSKDFVTAGDAAQWLLVPARSEATGDTPRLALCLLPAAGAGVQLCSGPALPVVPDIPHARLRLDRAPCQVLPGDGWADYVKPFRTHEDIHVLAALGAWLYARLLPAEGPQAASVSLAALLASLREIARLPAAAADTHLLLAGAIEQFAVLQDRLAPCLPARLAAEWQRDRAILGIARQAQGRRLSRALQALGIESVAQCGPD</sequence>
<dbReference type="KEGG" id="pbm:CL52_15685"/>
<dbReference type="GO" id="GO:0016627">
    <property type="term" value="F:oxidoreductase activity, acting on the CH-CH group of donors"/>
    <property type="evidence" value="ECO:0007669"/>
    <property type="project" value="InterPro"/>
</dbReference>
<protein>
    <submittedName>
        <fullName evidence="1">Acyl-CoA dehydrogenase</fullName>
    </submittedName>
</protein>
<evidence type="ECO:0000313" key="2">
    <source>
        <dbReference type="EMBL" id="SDM82963.1"/>
    </source>
</evidence>
<proteinExistence type="predicted"/>
<dbReference type="InterPro" id="IPR009100">
    <property type="entry name" value="AcylCoA_DH/oxidase_NM_dom_sf"/>
</dbReference>
<reference evidence="1 3" key="3">
    <citation type="journal article" name="Genome Announc.">
        <title>Complete Genome Sequence of Pseudomonas balearica DSM 6083T.</title>
        <authorList>
            <person name="Bennasar-Figueras A."/>
            <person name="Salva-Serra F."/>
            <person name="Jaen-Luchoro D."/>
            <person name="Segui C."/>
            <person name="Aliaga F."/>
            <person name="Busquets A."/>
            <person name="Gomila M."/>
            <person name="Moore E.R."/>
            <person name="Lalucat J."/>
        </authorList>
    </citation>
    <scope>NUCLEOTIDE SEQUENCE [LARGE SCALE GENOMIC DNA]</scope>
    <source>
        <strain evidence="3">DSM 6083</strain>
        <strain evidence="1">DSM6083</strain>
    </source>
</reference>
<dbReference type="Proteomes" id="UP000182276">
    <property type="component" value="Unassembled WGS sequence"/>
</dbReference>
<accession>A0A8D4C3U1</accession>
<evidence type="ECO:0000313" key="3">
    <source>
        <dbReference type="Proteomes" id="UP000031271"/>
    </source>
</evidence>
<dbReference type="EMBL" id="CP007511">
    <property type="protein sequence ID" value="AJE16405.1"/>
    <property type="molecule type" value="Genomic_DNA"/>
</dbReference>
<evidence type="ECO:0000313" key="4">
    <source>
        <dbReference type="Proteomes" id="UP000182276"/>
    </source>
</evidence>
<dbReference type="Proteomes" id="UP000031271">
    <property type="component" value="Chromosome"/>
</dbReference>
<dbReference type="SUPFAM" id="SSF56645">
    <property type="entry name" value="Acyl-CoA dehydrogenase NM domain-like"/>
    <property type="match status" value="1"/>
</dbReference>
<organism evidence="1 3">
    <name type="scientific">Stutzerimonas balearica DSM 6083</name>
    <dbReference type="NCBI Taxonomy" id="1123016"/>
    <lineage>
        <taxon>Bacteria</taxon>
        <taxon>Pseudomonadati</taxon>
        <taxon>Pseudomonadota</taxon>
        <taxon>Gammaproteobacteria</taxon>
        <taxon>Pseudomonadales</taxon>
        <taxon>Pseudomonadaceae</taxon>
        <taxon>Stutzerimonas</taxon>
    </lineage>
</organism>
<dbReference type="GeneID" id="77261333"/>
<keyword evidence="4" id="KW-1185">Reference proteome</keyword>